<feature type="transmembrane region" description="Helical" evidence="6">
    <location>
        <begin position="142"/>
        <end position="163"/>
    </location>
</feature>
<feature type="transmembrane region" description="Helical" evidence="6">
    <location>
        <begin position="288"/>
        <end position="309"/>
    </location>
</feature>
<comment type="caution">
    <text evidence="7">The sequence shown here is derived from an EMBL/GenBank/DDBJ whole genome shotgun (WGS) entry which is preliminary data.</text>
</comment>
<dbReference type="InterPro" id="IPR002797">
    <property type="entry name" value="Polysacc_synth"/>
</dbReference>
<evidence type="ECO:0000256" key="1">
    <source>
        <dbReference type="ARBA" id="ARBA00004651"/>
    </source>
</evidence>
<dbReference type="EMBL" id="JACHVC010000008">
    <property type="protein sequence ID" value="MBC2606284.1"/>
    <property type="molecule type" value="Genomic_DNA"/>
</dbReference>
<dbReference type="RefSeq" id="WP_185660170.1">
    <property type="nucleotide sequence ID" value="NZ_CAWPOO010000008.1"/>
</dbReference>
<evidence type="ECO:0000256" key="4">
    <source>
        <dbReference type="ARBA" id="ARBA00022989"/>
    </source>
</evidence>
<proteinExistence type="predicted"/>
<keyword evidence="3 6" id="KW-0812">Transmembrane</keyword>
<protein>
    <submittedName>
        <fullName evidence="7">Oligosaccharide flippase family protein</fullName>
    </submittedName>
</protein>
<feature type="transmembrane region" description="Helical" evidence="6">
    <location>
        <begin position="385"/>
        <end position="408"/>
    </location>
</feature>
<feature type="transmembrane region" description="Helical" evidence="6">
    <location>
        <begin position="43"/>
        <end position="66"/>
    </location>
</feature>
<gene>
    <name evidence="7" type="ORF">H5P27_09510</name>
</gene>
<feature type="transmembrane region" description="Helical" evidence="6">
    <location>
        <begin position="87"/>
        <end position="108"/>
    </location>
</feature>
<keyword evidence="8" id="KW-1185">Reference proteome</keyword>
<feature type="transmembrane region" description="Helical" evidence="6">
    <location>
        <begin position="358"/>
        <end position="379"/>
    </location>
</feature>
<evidence type="ECO:0000256" key="5">
    <source>
        <dbReference type="ARBA" id="ARBA00023136"/>
    </source>
</evidence>
<comment type="subcellular location">
    <subcellularLocation>
        <location evidence="1">Cell membrane</location>
        <topology evidence="1">Multi-pass membrane protein</topology>
    </subcellularLocation>
</comment>
<feature type="transmembrane region" description="Helical" evidence="6">
    <location>
        <begin position="12"/>
        <end position="31"/>
    </location>
</feature>
<name>A0A7X1B602_9BACT</name>
<sequence length="412" mass="45867">MNKKIILMNAGSLWILQGVNYLAPFLVIPHLVRVLGLDLYGDYLFLVNVAAYVLVLVDFGLVNVLTREISVSRADKERIKFVFTSVLIWKILLACVGSILFIACVQLLGIRSSVGFSLGVYFSVVGITFLPVWFFQGLEKMIYVTVFSVLSRVIFTGAVFLFVRDPSDYSVLPFLGVVGVIVSVTCSFLLASRYFGGASCKVNLRNSITFCGRLGWKMFLSSAFCGVYLVSMSVALQLYRSSEEVAVFTVMDRVIRAVGFFLMPINSALFPVFSRSLGRGVVGKTDRVALFTAVSGFVMMLVCGLIYFLSDWLCFVLFDKSSDEVVVLFRWMLLVPVFVTVARSLSLNYFLVRSKETFLMVLYLFSALLAVLLGCFIVPDYGLVGAVTSVIVVELFGVFVLAFVFIYVRRKP</sequence>
<keyword evidence="4 6" id="KW-1133">Transmembrane helix</keyword>
<dbReference type="PANTHER" id="PTHR30250:SF11">
    <property type="entry name" value="O-ANTIGEN TRANSPORTER-RELATED"/>
    <property type="match status" value="1"/>
</dbReference>
<reference evidence="7 8" key="1">
    <citation type="submission" date="2020-07" db="EMBL/GenBank/DDBJ databases">
        <authorList>
            <person name="Feng X."/>
        </authorList>
    </citation>
    <scope>NUCLEOTIDE SEQUENCE [LARGE SCALE GENOMIC DNA]</scope>
    <source>
        <strain evidence="7 8">JCM23202</strain>
    </source>
</reference>
<accession>A0A7X1B602</accession>
<keyword evidence="5 6" id="KW-0472">Membrane</keyword>
<evidence type="ECO:0000256" key="2">
    <source>
        <dbReference type="ARBA" id="ARBA00022475"/>
    </source>
</evidence>
<feature type="transmembrane region" description="Helical" evidence="6">
    <location>
        <begin position="254"/>
        <end position="276"/>
    </location>
</feature>
<evidence type="ECO:0000313" key="8">
    <source>
        <dbReference type="Proteomes" id="UP000526501"/>
    </source>
</evidence>
<feature type="transmembrane region" description="Helical" evidence="6">
    <location>
        <begin position="114"/>
        <end position="135"/>
    </location>
</feature>
<dbReference type="InterPro" id="IPR050833">
    <property type="entry name" value="Poly_Biosynth_Transport"/>
</dbReference>
<dbReference type="PANTHER" id="PTHR30250">
    <property type="entry name" value="PST FAMILY PREDICTED COLANIC ACID TRANSPORTER"/>
    <property type="match status" value="1"/>
</dbReference>
<dbReference type="AlphaFoldDB" id="A0A7X1B602"/>
<dbReference type="GO" id="GO:0005886">
    <property type="term" value="C:plasma membrane"/>
    <property type="evidence" value="ECO:0007669"/>
    <property type="project" value="UniProtKB-SubCell"/>
</dbReference>
<keyword evidence="2" id="KW-1003">Cell membrane</keyword>
<organism evidence="7 8">
    <name type="scientific">Pelagicoccus albus</name>
    <dbReference type="NCBI Taxonomy" id="415222"/>
    <lineage>
        <taxon>Bacteria</taxon>
        <taxon>Pseudomonadati</taxon>
        <taxon>Verrucomicrobiota</taxon>
        <taxon>Opitutia</taxon>
        <taxon>Puniceicoccales</taxon>
        <taxon>Pelagicoccaceae</taxon>
        <taxon>Pelagicoccus</taxon>
    </lineage>
</organism>
<dbReference type="Pfam" id="PF01943">
    <property type="entry name" value="Polysacc_synt"/>
    <property type="match status" value="1"/>
</dbReference>
<evidence type="ECO:0000256" key="6">
    <source>
        <dbReference type="SAM" id="Phobius"/>
    </source>
</evidence>
<feature type="transmembrane region" description="Helical" evidence="6">
    <location>
        <begin position="169"/>
        <end position="195"/>
    </location>
</feature>
<evidence type="ECO:0000313" key="7">
    <source>
        <dbReference type="EMBL" id="MBC2606284.1"/>
    </source>
</evidence>
<evidence type="ECO:0000256" key="3">
    <source>
        <dbReference type="ARBA" id="ARBA00022692"/>
    </source>
</evidence>
<dbReference type="Proteomes" id="UP000526501">
    <property type="component" value="Unassembled WGS sequence"/>
</dbReference>
<feature type="transmembrane region" description="Helical" evidence="6">
    <location>
        <begin position="329"/>
        <end position="351"/>
    </location>
</feature>
<feature type="transmembrane region" description="Helical" evidence="6">
    <location>
        <begin position="216"/>
        <end position="239"/>
    </location>
</feature>